<keyword evidence="1" id="KW-0472">Membrane</keyword>
<evidence type="ECO:0000313" key="2">
    <source>
        <dbReference type="EMBL" id="SFF94656.1"/>
    </source>
</evidence>
<proteinExistence type="predicted"/>
<dbReference type="Proteomes" id="UP000199337">
    <property type="component" value="Unassembled WGS sequence"/>
</dbReference>
<dbReference type="STRING" id="341036.SAMN05660649_00137"/>
<evidence type="ECO:0000313" key="3">
    <source>
        <dbReference type="Proteomes" id="UP000199337"/>
    </source>
</evidence>
<feature type="transmembrane region" description="Helical" evidence="1">
    <location>
        <begin position="15"/>
        <end position="34"/>
    </location>
</feature>
<evidence type="ECO:0000256" key="1">
    <source>
        <dbReference type="SAM" id="Phobius"/>
    </source>
</evidence>
<dbReference type="EMBL" id="FOOX01000001">
    <property type="protein sequence ID" value="SFF94656.1"/>
    <property type="molecule type" value="Genomic_DNA"/>
</dbReference>
<keyword evidence="1" id="KW-0812">Transmembrane</keyword>
<dbReference type="RefSeq" id="WP_092467702.1">
    <property type="nucleotide sequence ID" value="NZ_FOOX01000001.1"/>
</dbReference>
<gene>
    <name evidence="2" type="ORF">SAMN05660649_00137</name>
</gene>
<dbReference type="OrthoDB" id="1807103at2"/>
<dbReference type="AlphaFoldDB" id="A0A1I2MZB7"/>
<accession>A0A1I2MZB7</accession>
<reference evidence="3" key="1">
    <citation type="submission" date="2016-10" db="EMBL/GenBank/DDBJ databases">
        <authorList>
            <person name="Varghese N."/>
            <person name="Submissions S."/>
        </authorList>
    </citation>
    <scope>NUCLEOTIDE SEQUENCE [LARGE SCALE GENOMIC DNA]</scope>
    <source>
        <strain evidence="3">DSM 17038</strain>
    </source>
</reference>
<name>A0A1I2MZB7_9FIRM</name>
<sequence>MRKDFLFWGARFERWLLRTVVLCAVMLVAVQWFTKDPVLQAVSRAGIDTNDSIESREPSSAAPSAAELEHLITFQLLEYSTLPMAEVVVNGQKAAAFAERFVTVPVADGDVLEIDTKFYHRPVSVKVLDTYGGVKWPKVDDTFKIEGTVKKLGTVILEDAGKD</sequence>
<keyword evidence="1" id="KW-1133">Transmembrane helix</keyword>
<organism evidence="2 3">
    <name type="scientific">Desulfotruncus arcticus DSM 17038</name>
    <dbReference type="NCBI Taxonomy" id="1121424"/>
    <lineage>
        <taxon>Bacteria</taxon>
        <taxon>Bacillati</taxon>
        <taxon>Bacillota</taxon>
        <taxon>Clostridia</taxon>
        <taxon>Eubacteriales</taxon>
        <taxon>Desulfallaceae</taxon>
        <taxon>Desulfotruncus</taxon>
    </lineage>
</organism>
<protein>
    <submittedName>
        <fullName evidence="2">Uncharacterized protein</fullName>
    </submittedName>
</protein>
<keyword evidence="3" id="KW-1185">Reference proteome</keyword>